<keyword evidence="2" id="KW-1185">Reference proteome</keyword>
<dbReference type="AlphaFoldDB" id="A0A445BK60"/>
<dbReference type="EMBL" id="SDMP01000009">
    <property type="protein sequence ID" value="RYR39057.1"/>
    <property type="molecule type" value="Genomic_DNA"/>
</dbReference>
<evidence type="ECO:0000313" key="1">
    <source>
        <dbReference type="EMBL" id="RYR39057.1"/>
    </source>
</evidence>
<sequence>MAIRNYTISKGVNYKAFESEHLTFYKKILLKIRQYNGSHTYTMGTIFQDHSKLDSNTIAVAIRPLVEDDPSIKVRVMIADVHSKFNYTISYRKTWLTKQKSIAKILNLESLL</sequence>
<evidence type="ECO:0000313" key="2">
    <source>
        <dbReference type="Proteomes" id="UP000289738"/>
    </source>
</evidence>
<name>A0A445BK60_ARAHY</name>
<comment type="caution">
    <text evidence="1">The sequence shown here is derived from an EMBL/GenBank/DDBJ whole genome shotgun (WGS) entry which is preliminary data.</text>
</comment>
<proteinExistence type="predicted"/>
<gene>
    <name evidence="1" type="ORF">Ahy_A09g044464</name>
</gene>
<dbReference type="Proteomes" id="UP000289738">
    <property type="component" value="Chromosome A09"/>
</dbReference>
<organism evidence="1 2">
    <name type="scientific">Arachis hypogaea</name>
    <name type="common">Peanut</name>
    <dbReference type="NCBI Taxonomy" id="3818"/>
    <lineage>
        <taxon>Eukaryota</taxon>
        <taxon>Viridiplantae</taxon>
        <taxon>Streptophyta</taxon>
        <taxon>Embryophyta</taxon>
        <taxon>Tracheophyta</taxon>
        <taxon>Spermatophyta</taxon>
        <taxon>Magnoliopsida</taxon>
        <taxon>eudicotyledons</taxon>
        <taxon>Gunneridae</taxon>
        <taxon>Pentapetalae</taxon>
        <taxon>rosids</taxon>
        <taxon>fabids</taxon>
        <taxon>Fabales</taxon>
        <taxon>Fabaceae</taxon>
        <taxon>Papilionoideae</taxon>
        <taxon>50 kb inversion clade</taxon>
        <taxon>dalbergioids sensu lato</taxon>
        <taxon>Dalbergieae</taxon>
        <taxon>Pterocarpus clade</taxon>
        <taxon>Arachis</taxon>
    </lineage>
</organism>
<accession>A0A445BK60</accession>
<protein>
    <submittedName>
        <fullName evidence="1">Uncharacterized protein</fullName>
    </submittedName>
</protein>
<reference evidence="1 2" key="1">
    <citation type="submission" date="2019-01" db="EMBL/GenBank/DDBJ databases">
        <title>Sequencing of cultivated peanut Arachis hypogaea provides insights into genome evolution and oil improvement.</title>
        <authorList>
            <person name="Chen X."/>
        </authorList>
    </citation>
    <scope>NUCLEOTIDE SEQUENCE [LARGE SCALE GENOMIC DNA]</scope>
    <source>
        <strain evidence="2">cv. Fuhuasheng</strain>
        <tissue evidence="1">Leaves</tissue>
    </source>
</reference>